<reference evidence="1 2" key="1">
    <citation type="submission" date="2018-04" db="EMBL/GenBank/DDBJ databases">
        <title>Thalassorhabdus spongiae gen. nov., sp. nov., isolated from a marine sponge in South-West Iceland.</title>
        <authorList>
            <person name="Knobloch S."/>
            <person name="Daussin A."/>
            <person name="Johannsson R."/>
            <person name="Marteinsson V.T."/>
        </authorList>
    </citation>
    <scope>NUCLEOTIDE SEQUENCE [LARGE SCALE GENOMIC DNA]</scope>
    <source>
        <strain evidence="1 2">Hp12</strain>
    </source>
</reference>
<name>A0A2V1H3R6_9GAMM</name>
<organism evidence="1 2">
    <name type="scientific">Pelagibaculum spongiae</name>
    <dbReference type="NCBI Taxonomy" id="2080658"/>
    <lineage>
        <taxon>Bacteria</taxon>
        <taxon>Pseudomonadati</taxon>
        <taxon>Pseudomonadota</taxon>
        <taxon>Gammaproteobacteria</taxon>
        <taxon>Oceanospirillales</taxon>
        <taxon>Pelagibaculum</taxon>
    </lineage>
</organism>
<gene>
    <name evidence="1" type="ORF">DC094_08780</name>
</gene>
<comment type="caution">
    <text evidence="1">The sequence shown here is derived from an EMBL/GenBank/DDBJ whole genome shotgun (WGS) entry which is preliminary data.</text>
</comment>
<evidence type="ECO:0008006" key="3">
    <source>
        <dbReference type="Google" id="ProtNLM"/>
    </source>
</evidence>
<evidence type="ECO:0000313" key="1">
    <source>
        <dbReference type="EMBL" id="PVZ70659.1"/>
    </source>
</evidence>
<sequence>MKRHVVDTNVLIVASGEHPASPFASDKHPVEDPDQAEKVLQWLLNFANSSDRVLLDFDQEIFKEYRNKLTEQDYGHRVIIDKISAGEVDYIDVEWIDDPSHPDPVAKLPSTLQSVIHDLADTKMVAACISGKSSGLDNTVMNACDTDWYDWEIELKAHGVIVEQVIDAWLRVKWQAHHDR</sequence>
<protein>
    <recommendedName>
        <fullName evidence="3">PIN domain-containing protein</fullName>
    </recommendedName>
</protein>
<proteinExistence type="predicted"/>
<evidence type="ECO:0000313" key="2">
    <source>
        <dbReference type="Proteomes" id="UP000244906"/>
    </source>
</evidence>
<dbReference type="EMBL" id="QDDL01000002">
    <property type="protein sequence ID" value="PVZ70659.1"/>
    <property type="molecule type" value="Genomic_DNA"/>
</dbReference>
<dbReference type="OrthoDB" id="6864212at2"/>
<dbReference type="RefSeq" id="WP_116686729.1">
    <property type="nucleotide sequence ID" value="NZ_CAWNYD010000002.1"/>
</dbReference>
<keyword evidence="2" id="KW-1185">Reference proteome</keyword>
<dbReference type="Proteomes" id="UP000244906">
    <property type="component" value="Unassembled WGS sequence"/>
</dbReference>
<accession>A0A2V1H3R6</accession>
<dbReference type="AlphaFoldDB" id="A0A2V1H3R6"/>